<evidence type="ECO:0000256" key="11">
    <source>
        <dbReference type="ARBA" id="ARBA00033184"/>
    </source>
</evidence>
<proteinExistence type="inferred from homology"/>
<evidence type="ECO:0000256" key="5">
    <source>
        <dbReference type="ARBA" id="ARBA00020482"/>
    </source>
</evidence>
<dbReference type="Pfam" id="PF12249">
    <property type="entry name" value="AftA_C"/>
    <property type="match status" value="1"/>
</dbReference>
<keyword evidence="6" id="KW-1003">Cell membrane</keyword>
<feature type="transmembrane region" description="Helical" evidence="14">
    <location>
        <begin position="213"/>
        <end position="233"/>
    </location>
</feature>
<protein>
    <recommendedName>
        <fullName evidence="5">Galactan 5-O-arabinofuranosyltransferase</fullName>
        <ecNumber evidence="4">2.4.2.46</ecNumber>
    </recommendedName>
    <alternativeName>
        <fullName evidence="11">Arabinofuranosyltransferase AftA</fullName>
    </alternativeName>
</protein>
<dbReference type="EMBL" id="BONW01000037">
    <property type="protein sequence ID" value="GIG91338.1"/>
    <property type="molecule type" value="Genomic_DNA"/>
</dbReference>
<evidence type="ECO:0000256" key="7">
    <source>
        <dbReference type="ARBA" id="ARBA00022679"/>
    </source>
</evidence>
<evidence type="ECO:0000259" key="15">
    <source>
        <dbReference type="Pfam" id="PF12249"/>
    </source>
</evidence>
<comment type="caution">
    <text evidence="17">The sequence shown here is derived from an EMBL/GenBank/DDBJ whole genome shotgun (WGS) entry which is preliminary data.</text>
</comment>
<keyword evidence="7" id="KW-0808">Transferase</keyword>
<keyword evidence="8 14" id="KW-0812">Transmembrane</keyword>
<dbReference type="InterPro" id="IPR020963">
    <property type="entry name" value="ArabinofuranosylTrfase_AftA_N"/>
</dbReference>
<evidence type="ECO:0000256" key="13">
    <source>
        <dbReference type="SAM" id="MobiDB-lite"/>
    </source>
</evidence>
<feature type="compositionally biased region" description="Basic and acidic residues" evidence="13">
    <location>
        <begin position="44"/>
        <end position="56"/>
    </location>
</feature>
<evidence type="ECO:0000256" key="6">
    <source>
        <dbReference type="ARBA" id="ARBA00022475"/>
    </source>
</evidence>
<feature type="transmembrane region" description="Helical" evidence="14">
    <location>
        <begin position="254"/>
        <end position="272"/>
    </location>
</feature>
<feature type="transmembrane region" description="Helical" evidence="14">
    <location>
        <begin position="378"/>
        <end position="403"/>
    </location>
</feature>
<comment type="pathway">
    <text evidence="2">Cell wall biogenesis; cell wall polysaccharide biosynthesis.</text>
</comment>
<feature type="region of interest" description="Disordered" evidence="13">
    <location>
        <begin position="1"/>
        <end position="57"/>
    </location>
</feature>
<dbReference type="Proteomes" id="UP000646749">
    <property type="component" value="Unassembled WGS sequence"/>
</dbReference>
<evidence type="ECO:0000259" key="16">
    <source>
        <dbReference type="Pfam" id="PF12250"/>
    </source>
</evidence>
<feature type="domain" description="Arabinofuranosyltransferase AftA C-terminal" evidence="15">
    <location>
        <begin position="542"/>
        <end position="658"/>
    </location>
</feature>
<comment type="similarity">
    <text evidence="3">Belongs to the glycosyltransferase 85 family.</text>
</comment>
<evidence type="ECO:0000256" key="12">
    <source>
        <dbReference type="ARBA" id="ARBA00034030"/>
    </source>
</evidence>
<organism evidence="17 18">
    <name type="scientific">Plantactinospora endophytica</name>
    <dbReference type="NCBI Taxonomy" id="673535"/>
    <lineage>
        <taxon>Bacteria</taxon>
        <taxon>Bacillati</taxon>
        <taxon>Actinomycetota</taxon>
        <taxon>Actinomycetes</taxon>
        <taxon>Micromonosporales</taxon>
        <taxon>Micromonosporaceae</taxon>
        <taxon>Plantactinospora</taxon>
    </lineage>
</organism>
<keyword evidence="9 14" id="KW-1133">Transmembrane helix</keyword>
<keyword evidence="10 14" id="KW-0472">Membrane</keyword>
<evidence type="ECO:0000256" key="3">
    <source>
        <dbReference type="ARBA" id="ARBA00009655"/>
    </source>
</evidence>
<comment type="catalytic activity">
    <reaction evidence="12">
        <text>Adds an alpha-D-arabinofuranosyl group from trans,octacis-decaprenylphospho-beta-D-arabinofuranose at the 5-O-position of the eighth, tenth and twelfth galactofuranose unit of the galactofuranan chain of [beta-D-galactofuranosyl-(1-&gt;5)-beta-D-galactofuranosyl-(1-&gt;6)]14-beta-D-galactofuranosyl-(1-&gt;5)-beta-D-galactofuranosyl-(1-&gt;4)-alpha-L-rhamnopyranosyl-(1-&gt;3)-N-acetyl-alpha-D-glucosaminyl-diphospho-trans,octacis-decaprenol.</text>
        <dbReference type="EC" id="2.4.2.46"/>
    </reaction>
</comment>
<comment type="subcellular location">
    <subcellularLocation>
        <location evidence="1">Cell membrane</location>
        <topology evidence="1">Multi-pass membrane protein</topology>
    </subcellularLocation>
</comment>
<gene>
    <name evidence="17" type="primary">aftA</name>
    <name evidence="17" type="ORF">Pen02_62740</name>
</gene>
<feature type="transmembrane region" description="Helical" evidence="14">
    <location>
        <begin position="292"/>
        <end position="315"/>
    </location>
</feature>
<dbReference type="Pfam" id="PF12250">
    <property type="entry name" value="AftA_N"/>
    <property type="match status" value="1"/>
</dbReference>
<reference evidence="17 18" key="1">
    <citation type="submission" date="2021-01" db="EMBL/GenBank/DDBJ databases">
        <title>Whole genome shotgun sequence of Plantactinospora endophytica NBRC 110450.</title>
        <authorList>
            <person name="Komaki H."/>
            <person name="Tamura T."/>
        </authorList>
    </citation>
    <scope>NUCLEOTIDE SEQUENCE [LARGE SCALE GENOMIC DNA]</scope>
    <source>
        <strain evidence="17 18">NBRC 110450</strain>
    </source>
</reference>
<evidence type="ECO:0000256" key="8">
    <source>
        <dbReference type="ARBA" id="ARBA00022692"/>
    </source>
</evidence>
<evidence type="ECO:0000313" key="17">
    <source>
        <dbReference type="EMBL" id="GIG91338.1"/>
    </source>
</evidence>
<evidence type="ECO:0000256" key="4">
    <source>
        <dbReference type="ARBA" id="ARBA00012037"/>
    </source>
</evidence>
<feature type="compositionally biased region" description="Basic and acidic residues" evidence="13">
    <location>
        <begin position="19"/>
        <end position="34"/>
    </location>
</feature>
<evidence type="ECO:0000256" key="14">
    <source>
        <dbReference type="SAM" id="Phobius"/>
    </source>
</evidence>
<accession>A0ABQ4E9F4</accession>
<dbReference type="EC" id="2.4.2.46" evidence="4"/>
<feature type="transmembrane region" description="Helical" evidence="14">
    <location>
        <begin position="132"/>
        <end position="151"/>
    </location>
</feature>
<feature type="transmembrane region" description="Helical" evidence="14">
    <location>
        <begin position="101"/>
        <end position="120"/>
    </location>
</feature>
<name>A0ABQ4E9F4_9ACTN</name>
<feature type="transmembrane region" description="Helical" evidence="14">
    <location>
        <begin position="336"/>
        <end position="358"/>
    </location>
</feature>
<keyword evidence="18" id="KW-1185">Reference proteome</keyword>
<evidence type="ECO:0000256" key="2">
    <source>
        <dbReference type="ARBA" id="ARBA00004776"/>
    </source>
</evidence>
<evidence type="ECO:0000313" key="18">
    <source>
        <dbReference type="Proteomes" id="UP000646749"/>
    </source>
</evidence>
<feature type="transmembrane region" description="Helical" evidence="14">
    <location>
        <begin position="410"/>
        <end position="431"/>
    </location>
</feature>
<feature type="transmembrane region" description="Helical" evidence="14">
    <location>
        <begin position="69"/>
        <end position="89"/>
    </location>
</feature>
<evidence type="ECO:0000256" key="1">
    <source>
        <dbReference type="ARBA" id="ARBA00004651"/>
    </source>
</evidence>
<evidence type="ECO:0000256" key="9">
    <source>
        <dbReference type="ARBA" id="ARBA00022989"/>
    </source>
</evidence>
<evidence type="ECO:0000256" key="10">
    <source>
        <dbReference type="ARBA" id="ARBA00023136"/>
    </source>
</evidence>
<feature type="domain" description="Arabinofuranosyltransferase AftA N-terminal" evidence="16">
    <location>
        <begin position="73"/>
        <end position="485"/>
    </location>
</feature>
<sequence length="664" mass="73557">MRRALDDPAGPPDQPDGSPTDREQPDVDPERPEPDPEQPAAAREQPEPDSDRDRGTPSRVRRVVVAVRPLLFAAAVGIVVLVTEALAQAAGFNPYSGRVQYGLRAAPIVVAALAVWAVWWARRRGRSWDADLLPALFGGLGALTVVVGLHGTPYDLHALDGDQMFRAEAITRFADSWWGGDYFYRDLPAYYAPAYFWVLGRVADLAGLPPWWMLKYGTIAISFLTPLVSYLLWRRVVTARVAALISASPLIVPNLTETYSWLVLVALVPWWLQVGPGLTRPGLRRWSPLLLGAIGAVLFTVYYYFFFVLPIVLLLHVAWSRRQGRVDWRREVGRPIGILGIAALGSSPYWAPLAWNFLTAPHFESLNNRWITLNSGRLALPMLEPSVLGVLCLVGLVFLVLTVREALSRALLTVLVALYVWHVVGFLFLLAGTPLMSFRMRELVPTVLLAAAAMAMVRATRYAAGRFSAEHVRRVAATLGVLLAIFAGDRFVNLVLADIGNAHNRALPNGELPPFHEPDAKVWGAPPAKLSAFIDGRYRGTGHPVVLTGHSDLMALNPYYGFVQWNANYSHPTAQFNRRITFLGELARSGSPAEFAGRLRDNPYDRVDVVVLHVVEDRLVFRFHADAFPFGTARREISFPRGLVTPEHFEVTTVNDTLVAVLRS</sequence>
<dbReference type="InterPro" id="IPR020959">
    <property type="entry name" value="ArabinofuranosylTrfase_AftA_C"/>
</dbReference>
<dbReference type="RefSeq" id="WP_203869732.1">
    <property type="nucleotide sequence ID" value="NZ_BONW01000037.1"/>
</dbReference>